<dbReference type="RefSeq" id="WP_093339967.1">
    <property type="nucleotide sequence ID" value="NZ_FOXD01000045.1"/>
</dbReference>
<name>A0A1I5YFZ1_9BACI</name>
<evidence type="ECO:0000313" key="2">
    <source>
        <dbReference type="Proteomes" id="UP000198892"/>
    </source>
</evidence>
<organism evidence="1 2">
    <name type="scientific">Salibacterium halotolerans</name>
    <dbReference type="NCBI Taxonomy" id="1884432"/>
    <lineage>
        <taxon>Bacteria</taxon>
        <taxon>Bacillati</taxon>
        <taxon>Bacillota</taxon>
        <taxon>Bacilli</taxon>
        <taxon>Bacillales</taxon>
        <taxon>Bacillaceae</taxon>
    </lineage>
</organism>
<protein>
    <submittedName>
        <fullName evidence="1">Uncharacterized protein</fullName>
    </submittedName>
</protein>
<accession>A0A1I5YFZ1</accession>
<dbReference type="STRING" id="1884432.SAMN05518683_1453"/>
<reference evidence="2" key="1">
    <citation type="submission" date="2016-10" db="EMBL/GenBank/DDBJ databases">
        <authorList>
            <person name="Varghese N."/>
            <person name="Submissions S."/>
        </authorList>
    </citation>
    <scope>NUCLEOTIDE SEQUENCE [LARGE SCALE GENOMIC DNA]</scope>
    <source>
        <strain evidence="2">S7</strain>
    </source>
</reference>
<evidence type="ECO:0000313" key="1">
    <source>
        <dbReference type="EMBL" id="SFQ43083.1"/>
    </source>
</evidence>
<dbReference type="OrthoDB" id="1955334at2"/>
<dbReference type="Proteomes" id="UP000198892">
    <property type="component" value="Unassembled WGS sequence"/>
</dbReference>
<dbReference type="AlphaFoldDB" id="A0A1I5YFZ1"/>
<sequence length="73" mass="8897">MNKPDVAKHLNYREYRILLAAYQQHNAAMGFEKRRKYNFANIVKVESHPEENCLHVHYKDGEWWHYTAQGTWY</sequence>
<gene>
    <name evidence="1" type="ORF">SAMN05518683_1453</name>
</gene>
<dbReference type="EMBL" id="FOXD01000045">
    <property type="protein sequence ID" value="SFQ43083.1"/>
    <property type="molecule type" value="Genomic_DNA"/>
</dbReference>
<keyword evidence="2" id="KW-1185">Reference proteome</keyword>
<proteinExistence type="predicted"/>